<organism evidence="3 4">
    <name type="scientific">Araneus ventricosus</name>
    <name type="common">Orbweaver spider</name>
    <name type="synonym">Epeira ventricosa</name>
    <dbReference type="NCBI Taxonomy" id="182803"/>
    <lineage>
        <taxon>Eukaryota</taxon>
        <taxon>Metazoa</taxon>
        <taxon>Ecdysozoa</taxon>
        <taxon>Arthropoda</taxon>
        <taxon>Chelicerata</taxon>
        <taxon>Arachnida</taxon>
        <taxon>Araneae</taxon>
        <taxon>Araneomorphae</taxon>
        <taxon>Entelegynae</taxon>
        <taxon>Araneoidea</taxon>
        <taxon>Araneidae</taxon>
        <taxon>Araneus</taxon>
    </lineage>
</organism>
<evidence type="ECO:0000313" key="3">
    <source>
        <dbReference type="EMBL" id="GBO36925.1"/>
    </source>
</evidence>
<accession>A0A4Y2WHF1</accession>
<dbReference type="InterPro" id="IPR002557">
    <property type="entry name" value="Chitin-bd_dom"/>
</dbReference>
<dbReference type="SMART" id="SM00494">
    <property type="entry name" value="ChtBD2"/>
    <property type="match status" value="1"/>
</dbReference>
<dbReference type="Proteomes" id="UP000499080">
    <property type="component" value="Unassembled WGS sequence"/>
</dbReference>
<feature type="compositionally biased region" description="Low complexity" evidence="1">
    <location>
        <begin position="9"/>
        <end position="22"/>
    </location>
</feature>
<dbReference type="GO" id="GO:0005576">
    <property type="term" value="C:extracellular region"/>
    <property type="evidence" value="ECO:0007669"/>
    <property type="project" value="InterPro"/>
</dbReference>
<comment type="caution">
    <text evidence="3">The sequence shown here is derived from an EMBL/GenBank/DDBJ whole genome shotgun (WGS) entry which is preliminary data.</text>
</comment>
<protein>
    <recommendedName>
        <fullName evidence="2">Chitin-binding type-2 domain-containing protein</fullName>
    </recommendedName>
</protein>
<dbReference type="OrthoDB" id="6435683at2759"/>
<dbReference type="AlphaFoldDB" id="A0A4Y2WHF1"/>
<evidence type="ECO:0000313" key="4">
    <source>
        <dbReference type="Proteomes" id="UP000499080"/>
    </source>
</evidence>
<sequence>MQKGRLLSTTRRPIQPPTTETPTTKDGKVNFKCPYVWGFFPHPYDCSKFFACKFDIPILTECPKGFLWDINDRACVEWRWVNCGDRINKYRITTTPRPITDAYTTTQPTTTTTTEVTTTEVPTTKVLGDNLAALFYNMQAPIVVQVAHRNPSPLKFALHW</sequence>
<proteinExistence type="predicted"/>
<feature type="region of interest" description="Disordered" evidence="1">
    <location>
        <begin position="1"/>
        <end position="25"/>
    </location>
</feature>
<name>A0A4Y2WHF1_ARAVE</name>
<reference evidence="3 4" key="1">
    <citation type="journal article" date="2019" name="Sci. Rep.">
        <title>Orb-weaving spider Araneus ventricosus genome elucidates the spidroin gene catalogue.</title>
        <authorList>
            <person name="Kono N."/>
            <person name="Nakamura H."/>
            <person name="Ohtoshi R."/>
            <person name="Moran D.A.P."/>
            <person name="Shinohara A."/>
            <person name="Yoshida Y."/>
            <person name="Fujiwara M."/>
            <person name="Mori M."/>
            <person name="Tomita M."/>
            <person name="Arakawa K."/>
        </authorList>
    </citation>
    <scope>NUCLEOTIDE SEQUENCE [LARGE SCALE GENOMIC DNA]</scope>
</reference>
<dbReference type="EMBL" id="BGPR01061202">
    <property type="protein sequence ID" value="GBO36925.1"/>
    <property type="molecule type" value="Genomic_DNA"/>
</dbReference>
<feature type="domain" description="Chitin-binding type-2" evidence="2">
    <location>
        <begin position="30"/>
        <end position="85"/>
    </location>
</feature>
<evidence type="ECO:0000259" key="2">
    <source>
        <dbReference type="PROSITE" id="PS50940"/>
    </source>
</evidence>
<dbReference type="Gene3D" id="2.170.140.10">
    <property type="entry name" value="Chitin binding domain"/>
    <property type="match status" value="1"/>
</dbReference>
<dbReference type="SUPFAM" id="SSF57625">
    <property type="entry name" value="Invertebrate chitin-binding proteins"/>
    <property type="match status" value="1"/>
</dbReference>
<dbReference type="GO" id="GO:0008061">
    <property type="term" value="F:chitin binding"/>
    <property type="evidence" value="ECO:0007669"/>
    <property type="project" value="InterPro"/>
</dbReference>
<dbReference type="PROSITE" id="PS50940">
    <property type="entry name" value="CHIT_BIND_II"/>
    <property type="match status" value="1"/>
</dbReference>
<evidence type="ECO:0000256" key="1">
    <source>
        <dbReference type="SAM" id="MobiDB-lite"/>
    </source>
</evidence>
<gene>
    <name evidence="3" type="ORF">AVEN_44713_1</name>
</gene>
<keyword evidence="4" id="KW-1185">Reference proteome</keyword>
<feature type="non-terminal residue" evidence="3">
    <location>
        <position position="160"/>
    </location>
</feature>
<dbReference type="Pfam" id="PF01607">
    <property type="entry name" value="CBM_14"/>
    <property type="match status" value="1"/>
</dbReference>
<dbReference type="InterPro" id="IPR036508">
    <property type="entry name" value="Chitin-bd_dom_sf"/>
</dbReference>